<sequence>MNLSFAGCGFLGIYHVGVAVCFKKYAPHLLLEKIGGASAGSLAACCLLCDLPLGSMTSDFFRVVNEARRYSLGPFSPSFNIQTCLLEGLQKHLPDDAHKRVNGRLHISLTRVYDGKNVIISEFESREEVLQALLCACFIPGFSGILPPRFRGVRYMDGAFSDNLPILDENTITVSPFCGESDICPRDQSSQLFHLNWANTSIEISRQNINRFVRILFPPRPEFLSKFCQQGFDDALQFLHRNNLINCRRCVAVQSTFVVSETVAQPQEFDPECRECKKHRKDALSSNMPQTVLDVIQDYIEQANKGLANWIFKHRGIKLLSLPATVPMDFLLATISKISALTPKLTKQARIMVEDFILQLNNAMHMRLLNKFTLYDQPHFDATGLLHSNRLYGPRVSILVDECGATPLEDDVDNFEHVLKMTTHNDALYAYYYTDNNTNKVKVTEIFDFDDMTEHDELATDLQIYEGSVEDHPNPHQHSHNAVVSEWNGVESDFFIDAQTPNVEDSKTTTPQFSRLDLEPESDASVLSDTEKGNKMEAVPRLHMLWFALKSSPEGTSFAALKKYIAEFYHEDPEAYSKEVHALETLRNQAMHTTKDGAPVMKRYYCQLHALQNRFPQLADRGIFTFTWKDLYHSAVHEVSDLRFERAAVLFNIAASHTQSGASVTRGDVDGMKMACTHFQAAAWAYGELRERYANVNSGGDFMTQELLVFQQQVCFAQAQECILEKSLIDNRKPHIVAKVTAQIVVYYGAALAALLTGGDEGPVAQVIDSSVYKLWKKYVRFKINYLTCILYLYQGQHSEEKRQMGERVTLYQASWDKLEEARKESKGLPDQREINESLSFTADVVEAKRKNAKNENEFIYHEAVPELSTIAAVQGANLVNGIGFQVTDEEHSGPDIFARLVPMKAHEASSLYSEEKAKLLRKYGALLEEKDTQLEAYMSSLTLDNLNINEEQANKLPQGIVDRCAALNANKTAISDLVEAMSQLAEITADVETNLGEISQMLEAESKAEREFQSVSGVQRTPNAHITELTREFQKYSEAHARAGESNNTLRKAMSLHVNNLKILARPLPEIQQLMPKLSSELNTTEIFRDVKLILNKVNEMKAQRAQFHADLRIAINEDDITGKVIAHGGQEGLQALFATELGKHDKITELLDQNMVAQANILQALTENYAKAAPVLKTLQDVKQKREHFYSSLAASYDVYEDLLAKSAKGLEFYKKLAGNVQKLLTRFRSARDVQSEERQQRMQSVKAATPPVVSKVIPEAAPSPAVSSTPKLRDYLKAKAAMADASNPATPGYVPTVRPVPVGSENPTQAACSYATAPPNEPPPPYSLTQQQYFDPSAAGYTNPMYQQQQQHIAPPAYKAQASPNSQTLHGAMAQMNLQAQAPDNNPADSGYSYGYATGAVPPLTYAPPGTAPTSSAAQGFNIQQPLYVATSGNPHPVSNSSELPSSLQAPFVVNQMPNQYQGTAGYPGQGYQTQQVSYPPASTGYLTGQAVQQSMGYVPNQSAQQQPGNISKPRHHKQQVAGYPQQPSAGYSQSHTAQQPTGYPQSQTPQQQVTDTTAAQQPPQQPPQQPLQYQQQPTGYTPQQQPAALTPQQPSLYPSQAVQGSPQPIPGHQPLPQNSVPSLQYPQQFGDPHAAPAPGVSPVPSPAPAQAPAATPAQAPVTASPHPSATYNSYSNHPGYSFNPQTGVYEYSSGYQQDSSSLKGSQGSLSYQFSQSGKQQSVGTTDSENAKRSNTATGFDSPIVSHTKASLPAKDSTSADGDKESTNYYTTPYGYHGSQTPQPQHQQQQPTPKPPTSSIYMQSGATSTAHTQTTTSGPPYASSTASAKVEPKAEVAASKVSSNVDLLSDLDIDCSVAVPPPMLPQPVLQPQVVATPTPPGSQVSAPVKPESVVESAAPTSPEIPPATAEEIAPTPAEPPAPRCTSLDNLSNCSDLSSLENFDWDSVSLTHSASEKQSKASAANGHSNNFAFQAETFTDEKTTKYFQKEVESYEKLLENLHVKMLNGKTQLGAKWQELQQKLDKEPSASKRSTTIAKLFPEKNRSLDCLPYDHARNLSAGCPNFIVAQTPQPNTINDFWSMIWSEKSRTVVCLHTTNELLGVAQNALETHRQRCQAANAPNSPLIMNCLTGSERSELLAIGVCAIIATQNKQPILINIVDVWSRICAQRQNSLRDSAILEQSMQILLCNAHNVLNKRGIMTSYQMKMAPQVTAKDQQETKDPLNELDALWKLK</sequence>
<evidence type="ECO:0000256" key="8">
    <source>
        <dbReference type="PROSITE-ProRule" id="PRU01161"/>
    </source>
</evidence>
<keyword evidence="4" id="KW-0963">Cytoplasm</keyword>
<keyword evidence="8" id="KW-0442">Lipid degradation</keyword>
<dbReference type="Gene3D" id="3.90.190.10">
    <property type="entry name" value="Protein tyrosine phosphatase superfamily"/>
    <property type="match status" value="1"/>
</dbReference>
<dbReference type="GO" id="GO:0016042">
    <property type="term" value="P:lipid catabolic process"/>
    <property type="evidence" value="ECO:0007669"/>
    <property type="project" value="UniProtKB-UniRule"/>
</dbReference>
<evidence type="ECO:0000259" key="10">
    <source>
        <dbReference type="PROSITE" id="PS50055"/>
    </source>
</evidence>
<feature type="domain" description="Tyrosine-protein phosphatase" evidence="10">
    <location>
        <begin position="2044"/>
        <end position="2117"/>
    </location>
</feature>
<proteinExistence type="predicted"/>
<evidence type="ECO:0000256" key="9">
    <source>
        <dbReference type="SAM" id="MobiDB-lite"/>
    </source>
</evidence>
<dbReference type="GO" id="GO:0004806">
    <property type="term" value="F:triacylglycerol lipase activity"/>
    <property type="evidence" value="ECO:0007669"/>
    <property type="project" value="UniProtKB-EC"/>
</dbReference>
<dbReference type="SUPFAM" id="SSF52799">
    <property type="entry name" value="(Phosphotyrosine protein) phosphatases II"/>
    <property type="match status" value="1"/>
</dbReference>
<dbReference type="EMBL" id="JAMKOV010000010">
    <property type="protein sequence ID" value="KAI8037868.1"/>
    <property type="molecule type" value="Genomic_DNA"/>
</dbReference>
<gene>
    <name evidence="13" type="ORF">M5D96_009369</name>
</gene>
<keyword evidence="7 8" id="KW-0443">Lipid metabolism</keyword>
<evidence type="ECO:0000313" key="14">
    <source>
        <dbReference type="Proteomes" id="UP001059596"/>
    </source>
</evidence>
<dbReference type="Pfam" id="PF00102">
    <property type="entry name" value="Y_phosphatase"/>
    <property type="match status" value="1"/>
</dbReference>
<dbReference type="PANTHER" id="PTHR23030">
    <property type="entry name" value="PCD6 INTERACTING PROTEIN-RELATED"/>
    <property type="match status" value="1"/>
</dbReference>
<evidence type="ECO:0000256" key="4">
    <source>
        <dbReference type="ARBA" id="ARBA00022490"/>
    </source>
</evidence>
<dbReference type="InterPro" id="IPR038499">
    <property type="entry name" value="BRO1_sf"/>
</dbReference>
<keyword evidence="14" id="KW-1185">Reference proteome</keyword>
<feature type="active site" description="Nucleophile" evidence="8">
    <location>
        <position position="38"/>
    </location>
</feature>
<evidence type="ECO:0000256" key="3">
    <source>
        <dbReference type="ARBA" id="ARBA00013279"/>
    </source>
</evidence>
<feature type="compositionally biased region" description="Low complexity" evidence="9">
    <location>
        <begin position="1542"/>
        <end position="1566"/>
    </location>
</feature>
<dbReference type="Pfam" id="PF13949">
    <property type="entry name" value="ALIX_LYPXL_bnd"/>
    <property type="match status" value="1"/>
</dbReference>
<dbReference type="Gene3D" id="1.20.140.50">
    <property type="entry name" value="alix/aip1 like domains"/>
    <property type="match status" value="1"/>
</dbReference>
<evidence type="ECO:0000313" key="13">
    <source>
        <dbReference type="EMBL" id="KAI8037868.1"/>
    </source>
</evidence>
<dbReference type="FunFam" id="1.25.40.280:FF:000006">
    <property type="entry name" value="GH16790"/>
    <property type="match status" value="1"/>
</dbReference>
<dbReference type="CDD" id="cd07218">
    <property type="entry name" value="Pat_iPLA2"/>
    <property type="match status" value="1"/>
</dbReference>
<feature type="region of interest" description="Disordered" evidence="9">
    <location>
        <begin position="1307"/>
        <end position="1327"/>
    </location>
</feature>
<dbReference type="PANTHER" id="PTHR23030:SF30">
    <property type="entry name" value="TYROSINE-PROTEIN PHOSPHATASE NON-RECEPTOR TYPE 23"/>
    <property type="match status" value="1"/>
</dbReference>
<feature type="region of interest" description="Disordered" evidence="9">
    <location>
        <begin position="1874"/>
        <end position="1927"/>
    </location>
</feature>
<feature type="region of interest" description="Disordered" evidence="9">
    <location>
        <begin position="1503"/>
        <end position="1681"/>
    </location>
</feature>
<feature type="short sequence motif" description="GXSXG" evidence="8">
    <location>
        <begin position="36"/>
        <end position="40"/>
    </location>
</feature>
<dbReference type="CDD" id="cd09234">
    <property type="entry name" value="V_HD-PTP_like"/>
    <property type="match status" value="1"/>
</dbReference>
<feature type="active site" description="Proton acceptor" evidence="8">
    <location>
        <position position="157"/>
    </location>
</feature>
<dbReference type="FunFam" id="3.40.1090.10:FF:000003">
    <property type="entry name" value="Patatin-like phospholipase domain-containing protein 2"/>
    <property type="match status" value="1"/>
</dbReference>
<feature type="short sequence motif" description="GXGXXG" evidence="8">
    <location>
        <begin position="7"/>
        <end position="12"/>
    </location>
</feature>
<evidence type="ECO:0000256" key="5">
    <source>
        <dbReference type="ARBA" id="ARBA00022753"/>
    </source>
</evidence>
<keyword evidence="5" id="KW-0967">Endosome</keyword>
<feature type="compositionally biased region" description="Polar residues" evidence="9">
    <location>
        <begin position="1671"/>
        <end position="1681"/>
    </location>
</feature>
<comment type="caution">
    <text evidence="13">The sequence shown here is derived from an EMBL/GenBank/DDBJ whole genome shotgun (WGS) entry which is preliminary data.</text>
</comment>
<feature type="compositionally biased region" description="Low complexity" evidence="9">
    <location>
        <begin position="1806"/>
        <end position="1821"/>
    </location>
</feature>
<comment type="subcellular location">
    <subcellularLocation>
        <location evidence="2">Cytoplasm</location>
    </subcellularLocation>
    <subcellularLocation>
        <location evidence="1">Endosome</location>
    </subcellularLocation>
</comment>
<dbReference type="Gene3D" id="1.20.120.560">
    <property type="entry name" value="alix/aip1 in complex with the ypdl late domain"/>
    <property type="match status" value="1"/>
</dbReference>
<evidence type="ECO:0000256" key="6">
    <source>
        <dbReference type="ARBA" id="ARBA00022801"/>
    </source>
</evidence>
<feature type="region of interest" description="Disordered" evidence="9">
    <location>
        <begin position="1695"/>
        <end position="1830"/>
    </location>
</feature>
<dbReference type="InterPro" id="IPR002641">
    <property type="entry name" value="PNPLA_dom"/>
</dbReference>
<feature type="compositionally biased region" description="Polar residues" evidence="9">
    <location>
        <begin position="1619"/>
        <end position="1631"/>
    </location>
</feature>
<feature type="domain" description="BRO1" evidence="11">
    <location>
        <begin position="543"/>
        <end position="935"/>
    </location>
</feature>
<dbReference type="SMART" id="SM00194">
    <property type="entry name" value="PTPc"/>
    <property type="match status" value="1"/>
</dbReference>
<feature type="short sequence motif" description="DGA/G" evidence="8">
    <location>
        <begin position="157"/>
        <end position="159"/>
    </location>
</feature>
<dbReference type="FunFam" id="3.40.1090.10:FF:000017">
    <property type="entry name" value="Patatin-like phospholipase domain-containing protein 2"/>
    <property type="match status" value="1"/>
</dbReference>
<dbReference type="InterPro" id="IPR004328">
    <property type="entry name" value="BRO1_dom"/>
</dbReference>
<dbReference type="Gene3D" id="3.40.1090.10">
    <property type="entry name" value="Cytosolic phospholipase A2 catalytic domain"/>
    <property type="match status" value="2"/>
</dbReference>
<keyword evidence="6 8" id="KW-0378">Hydrolase</keyword>
<dbReference type="SUPFAM" id="SSF52151">
    <property type="entry name" value="FabD/lysophospholipase-like"/>
    <property type="match status" value="1"/>
</dbReference>
<feature type="compositionally biased region" description="Pro residues" evidence="9">
    <location>
        <begin position="1643"/>
        <end position="1653"/>
    </location>
</feature>
<dbReference type="Pfam" id="PF01734">
    <property type="entry name" value="Patatin"/>
    <property type="match status" value="1"/>
</dbReference>
<evidence type="ECO:0000256" key="7">
    <source>
        <dbReference type="ARBA" id="ARBA00023098"/>
    </source>
</evidence>
<dbReference type="GO" id="GO:0005768">
    <property type="term" value="C:endosome"/>
    <property type="evidence" value="ECO:0007669"/>
    <property type="project" value="UniProtKB-SubCell"/>
</dbReference>
<dbReference type="Proteomes" id="UP001059596">
    <property type="component" value="Unassembled WGS sequence"/>
</dbReference>
<dbReference type="Gene3D" id="1.25.40.280">
    <property type="entry name" value="alix/aip1 like domains"/>
    <property type="match status" value="1"/>
</dbReference>
<dbReference type="PROSITE" id="PS50055">
    <property type="entry name" value="TYR_PHOSPHATASE_PTP"/>
    <property type="match status" value="1"/>
</dbReference>
<dbReference type="GO" id="GO:0032456">
    <property type="term" value="P:endocytic recycling"/>
    <property type="evidence" value="ECO:0007669"/>
    <property type="project" value="TreeGrafter"/>
</dbReference>
<feature type="compositionally biased region" description="Low complexity" evidence="9">
    <location>
        <begin position="1574"/>
        <end position="1598"/>
    </location>
</feature>
<reference evidence="13" key="1">
    <citation type="journal article" date="2023" name="Genome Biol. Evol.">
        <title>Long-read-based Genome Assembly of Drosophila gunungcola Reveals Fewer Chemosensory Genes in Flower-breeding Species.</title>
        <authorList>
            <person name="Negi A."/>
            <person name="Liao B.Y."/>
            <person name="Yeh S.D."/>
        </authorList>
    </citation>
    <scope>NUCLEOTIDE SEQUENCE</scope>
    <source>
        <strain evidence="13">Sukarami</strain>
    </source>
</reference>
<dbReference type="InterPro" id="IPR029021">
    <property type="entry name" value="Prot-tyrosine_phosphatase-like"/>
</dbReference>
<protein>
    <recommendedName>
        <fullName evidence="3">triacylglycerol lipase</fullName>
        <ecNumber evidence="3">3.1.1.3</ecNumber>
    </recommendedName>
</protein>
<accession>A0A9P9YJQ2</accession>
<feature type="compositionally biased region" description="Polar residues" evidence="9">
    <location>
        <begin position="1717"/>
        <end position="1742"/>
    </location>
</feature>
<feature type="compositionally biased region" description="Low complexity" evidence="9">
    <location>
        <begin position="1700"/>
        <end position="1716"/>
    </location>
</feature>
<evidence type="ECO:0000259" key="11">
    <source>
        <dbReference type="PROSITE" id="PS51180"/>
    </source>
</evidence>
<feature type="compositionally biased region" description="Polar residues" evidence="9">
    <location>
        <begin position="1529"/>
        <end position="1541"/>
    </location>
</feature>
<dbReference type="PROSITE" id="PS51635">
    <property type="entry name" value="PNPLA"/>
    <property type="match status" value="1"/>
</dbReference>
<dbReference type="Pfam" id="PF03097">
    <property type="entry name" value="BRO1"/>
    <property type="match status" value="1"/>
</dbReference>
<dbReference type="SMART" id="SM01041">
    <property type="entry name" value="BRO1"/>
    <property type="match status" value="1"/>
</dbReference>
<dbReference type="CDD" id="cd09239">
    <property type="entry name" value="BRO1_HD-PTP_like"/>
    <property type="match status" value="1"/>
</dbReference>
<dbReference type="InterPro" id="IPR016035">
    <property type="entry name" value="Acyl_Trfase/lysoPLipase"/>
</dbReference>
<feature type="compositionally biased region" description="Low complexity" evidence="9">
    <location>
        <begin position="1898"/>
        <end position="1918"/>
    </location>
</feature>
<organism evidence="13 14">
    <name type="scientific">Drosophila gunungcola</name>
    <name type="common">fruit fly</name>
    <dbReference type="NCBI Taxonomy" id="103775"/>
    <lineage>
        <taxon>Eukaryota</taxon>
        <taxon>Metazoa</taxon>
        <taxon>Ecdysozoa</taxon>
        <taxon>Arthropoda</taxon>
        <taxon>Hexapoda</taxon>
        <taxon>Insecta</taxon>
        <taxon>Pterygota</taxon>
        <taxon>Neoptera</taxon>
        <taxon>Endopterygota</taxon>
        <taxon>Diptera</taxon>
        <taxon>Brachycera</taxon>
        <taxon>Muscomorpha</taxon>
        <taxon>Ephydroidea</taxon>
        <taxon>Drosophilidae</taxon>
        <taxon>Drosophila</taxon>
        <taxon>Sophophora</taxon>
    </lineage>
</organism>
<dbReference type="InterPro" id="IPR000242">
    <property type="entry name" value="PTP_cat"/>
</dbReference>
<dbReference type="InterPro" id="IPR025304">
    <property type="entry name" value="ALIX_V_dom"/>
</dbReference>
<dbReference type="GO" id="GO:0045022">
    <property type="term" value="P:early endosome to late endosome transport"/>
    <property type="evidence" value="ECO:0007669"/>
    <property type="project" value="TreeGrafter"/>
</dbReference>
<dbReference type="EC" id="3.1.1.3" evidence="3"/>
<dbReference type="PROSITE" id="PS51180">
    <property type="entry name" value="BRO1"/>
    <property type="match status" value="1"/>
</dbReference>
<evidence type="ECO:0000256" key="1">
    <source>
        <dbReference type="ARBA" id="ARBA00004177"/>
    </source>
</evidence>
<dbReference type="GO" id="GO:0004725">
    <property type="term" value="F:protein tyrosine phosphatase activity"/>
    <property type="evidence" value="ECO:0007669"/>
    <property type="project" value="InterPro"/>
</dbReference>
<feature type="compositionally biased region" description="Polar residues" evidence="9">
    <location>
        <begin position="1599"/>
        <end position="1610"/>
    </location>
</feature>
<evidence type="ECO:0000256" key="2">
    <source>
        <dbReference type="ARBA" id="ARBA00004496"/>
    </source>
</evidence>
<evidence type="ECO:0000259" key="12">
    <source>
        <dbReference type="PROSITE" id="PS51635"/>
    </source>
</evidence>
<feature type="compositionally biased region" description="Polar residues" evidence="9">
    <location>
        <begin position="1503"/>
        <end position="1513"/>
    </location>
</feature>
<dbReference type="GO" id="GO:0043328">
    <property type="term" value="P:protein transport to vacuole involved in ubiquitin-dependent protein catabolic process via the multivesicular body sorting pathway"/>
    <property type="evidence" value="ECO:0007669"/>
    <property type="project" value="TreeGrafter"/>
</dbReference>
<feature type="domain" description="PNPLA" evidence="12">
    <location>
        <begin position="3"/>
        <end position="170"/>
    </location>
</feature>
<feature type="compositionally biased region" description="Low complexity" evidence="9">
    <location>
        <begin position="1783"/>
        <end position="1794"/>
    </location>
</feature>
<name>A0A9P9YJQ2_9MUSC</name>
<feature type="compositionally biased region" description="Low complexity" evidence="9">
    <location>
        <begin position="1654"/>
        <end position="1669"/>
    </location>
</feature>